<feature type="compositionally biased region" description="Basic and acidic residues" evidence="7">
    <location>
        <begin position="1429"/>
        <end position="1452"/>
    </location>
</feature>
<feature type="region of interest" description="Disordered" evidence="7">
    <location>
        <begin position="133"/>
        <end position="157"/>
    </location>
</feature>
<evidence type="ECO:0000256" key="1">
    <source>
        <dbReference type="ARBA" id="ARBA00004123"/>
    </source>
</evidence>
<feature type="compositionally biased region" description="Low complexity" evidence="7">
    <location>
        <begin position="1159"/>
        <end position="1171"/>
    </location>
</feature>
<feature type="compositionally biased region" description="Basic residues" evidence="7">
    <location>
        <begin position="1800"/>
        <end position="1811"/>
    </location>
</feature>
<comment type="subcellular location">
    <subcellularLocation>
        <location evidence="1">Nucleus</location>
    </subcellularLocation>
</comment>
<dbReference type="GO" id="GO:0003677">
    <property type="term" value="F:DNA binding"/>
    <property type="evidence" value="ECO:0007669"/>
    <property type="project" value="UniProtKB-KW"/>
</dbReference>
<feature type="compositionally biased region" description="Basic residues" evidence="7">
    <location>
        <begin position="564"/>
        <end position="574"/>
    </location>
</feature>
<keyword evidence="6" id="KW-0862">Zinc</keyword>
<keyword evidence="5" id="KW-0539">Nucleus</keyword>
<dbReference type="InterPro" id="IPR007309">
    <property type="entry name" value="TFIIIC_Bblock-bd"/>
</dbReference>
<evidence type="ECO:0000256" key="6">
    <source>
        <dbReference type="PROSITE-ProRule" id="PRU00042"/>
    </source>
</evidence>
<feature type="region of interest" description="Disordered" evidence="7">
    <location>
        <begin position="1574"/>
        <end position="1612"/>
    </location>
</feature>
<feature type="domain" description="C2H2-type" evidence="8">
    <location>
        <begin position="866"/>
        <end position="894"/>
    </location>
</feature>
<feature type="region of interest" description="Disordered" evidence="7">
    <location>
        <begin position="415"/>
        <end position="434"/>
    </location>
</feature>
<keyword evidence="3" id="KW-0238">DNA-binding</keyword>
<feature type="compositionally biased region" description="Polar residues" evidence="7">
    <location>
        <begin position="1105"/>
        <end position="1152"/>
    </location>
</feature>
<proteinExistence type="predicted"/>
<dbReference type="EMBL" id="JAULSX010000001">
    <property type="protein sequence ID" value="KAK3499617.1"/>
    <property type="molecule type" value="Genomic_DNA"/>
</dbReference>
<dbReference type="PANTHER" id="PTHR15180">
    <property type="entry name" value="GENERAL TRANSCRIPTION FACTOR 3C POLYPEPTIDE 1"/>
    <property type="match status" value="1"/>
</dbReference>
<feature type="region of interest" description="Disordered" evidence="7">
    <location>
        <begin position="1789"/>
        <end position="1812"/>
    </location>
</feature>
<sequence length="2333" mass="260784">MSGVGLEVLLEGLIPEIAYSGETGVSVSALLKIVRQYHNTLDARQDATSGEDIAAVAAQITQKDEEKLDESSFSPAEMVSARWAWDWLRTRPQILINKNKRYNKLELQEVLALPEAAESNEAEVDGEPADIFKEPAPKAKQPASKLSKAAASHQKTSKSRFKKALLTIRPRIYPAEDLVWQTLTRHGVDYKRVPVLEWKCLLGIASVRDKGILQSDLRRLVDQDKRSLPKRTDSLARKGYIAKRTIVVSKMKTSKLWLIDFAPPILETETGGLDLSVETLTKDLEPVTWHDRWTRDNIDMEAFARTFVGVVKAWQVIRYADLRSKMGVVGKHWQMKTLAKNCQRIVDLGVLKYTAATFPGARKVFKDCLKFIRDPTDEEWEKFLATGKKTSLYSDATRHREPKPNALALFGKATKADEAAKNEPKPKRRRIFPGWSPEKPLAQNVFEVIRSAGPAGASNPQVSVATVGYAFRRYMASHLTKVAETQQPPHLKHFQVVSRLERKGKTSAYMFSVANPAAEDDTEDTPPAAAGASAYGFGQVRAKSFPETSDLSLTEICRLAKKPRSMAKRKGRHLSRLEAMSQTEAEASKTPDDVVMSGQPNFEPITPVDQSVNGDDANAENLASHTETTSPEPMEERPPGAYRGIPGSLNPNPQTTGRPRKSIVIVFRSDRLKDLSFLGTSQAFGTDRSPASSILGGTNHPKTVLNASYNGISGKLTFSLEGRAVIFDRDLEEAGREPLAIKVDDMLDDPAIRDVPGADGKSLVVVTKESSNGTPSWTFVFIFEDTDEHNQKALAIQKEIATLRTNQNTSQLIAAEPSTPQSIVDDLAPARGGAARGGRGGRGRGGSTRVRGGRRAQMLAADSKPYKCETCGGAWKNDIGLKYHQTKAQTPCNPNFDPSTVIERGRKRRRIMSPERDAASVASNAGDNTTVPVGTQPEKDGRRMRKSSARSRTNVRAGVRAIQNAGMAFRGLNADNVIESVEDAAQLSTHQQHRGASGPLFSHVAHVAPKPKCGGIISNFSKEDDTLTTPSNPGSQHDAMQIQHLVDAQQTPQRVQPYSHQDGHLSIPGVDASLRRSLVDQRKSVPSVQLSAYTEIPYQQGRQIGTSGYASDRASPSSRVVQTSLYPDPSNVQPSYAGSGPHSNQGHYVQSHQDVHVASYSSPPQPSRYSQEYGHALDSQTVDEAYREPYPVNIQQHQQPANQVQVQVAPFIPSKDYSRFSTEAKKRTAQARDIILYLLDNNFGVFPGGKSLFYALTKVYLRAFRHQSPPTWKNHQAAIKALETRHLAILHTHMLRTEAGRFIELSLILKTGVKTNDPMPMKVKRRMKEKYPSLYIPTAFSPTQEELATLEELYEKPAGNSKEERKVNANGQKFRSRRKIDEVEVFNAPFYTQHNDEKVRDSTDPLWVLESEKASSYKRPAGDELSGGHPEKRARLDERGTPSKRDGAHNDDSDGSTWEPDHTSPYHTGPRRRGRPAKLYAPTYTKHITDQDENIEPPSVIEAIKAYGLLPAKYGSKKKEAALRKLHKLLPHVGKIRNPGLGSLPPWFFDNRLRPIEKRVVEVQFLEPNLDIHEAGASTEKGQSKQAAKSVPSKDVESTAGDDATSNNEKAEGVQKPVVFQFAPCTTIQDESRGSWSSKGWQFFENHNGSFAVQGWMPDLDSLTEENLPRSAEAMAKGPGIVFNPDSWKDPEYGRVTTLIDKCVAWERSLPGTALLTANIVSSKPIFINVSSSTTKASMKNLTLKWSEDRQFGLDTLPYDDVVQVADDESLPYDGDSPDRVIVRPVRATRTTRKTEPNKPGRKGHGGRPPKIKLPAIKTEREHTAYPTTDNDFLRVSGDRSLELDWSSDNVKVTAFVVVTTLLGGVDRVVDWGLMMRLFPDMTLSQLRHTWGSLKKDRMSSIVNLTDKFRRAFLKAYGVGVPKINFDNILEYDWKWLIKWASNLDEFRHADLPKSRTALERDYNVTGIGIEDREWRETYNHPQRSVFNKFQDATSEAMALSIDEDDSKEQDDIRRRELALAMAFMRSLCVTPIETYSKEHISKQRNSLFPTLSRAEVEGLMVKGVDQLQREGIISKSNSRFQNGWRWRIANRITDLLDKVAHEERLAQALAYKRELDKAFRAGEKKRVTYITNDGMIMALLNMQAYQRVRIETTGQPHVPMGFEPGNYETRKYTKKYLHFRIDVIPTETYRYDDDQELVDFRKRIMSAPPPNMGPDGATPIWCDVFSRVDATRWLRYLCVVLVTIASKGAMGPEELCKTLKPAIMPFEAELIIKWAQELGILGQQYEGTALTVMEWWWMVLDAQRQGLESGLAGADVAEGMRTRRMFPGMMKF</sequence>
<dbReference type="Pfam" id="PF20222">
    <property type="entry name" value="DUF6581"/>
    <property type="match status" value="1"/>
</dbReference>
<evidence type="ECO:0000313" key="9">
    <source>
        <dbReference type="EMBL" id="KAK3499617.1"/>
    </source>
</evidence>
<dbReference type="InterPro" id="IPR046488">
    <property type="entry name" value="Sfc3/Tfc3_C"/>
</dbReference>
<dbReference type="InterPro" id="IPR013087">
    <property type="entry name" value="Znf_C2H2_type"/>
</dbReference>
<feature type="region of interest" description="Disordered" evidence="7">
    <location>
        <begin position="830"/>
        <end position="853"/>
    </location>
</feature>
<evidence type="ECO:0000256" key="4">
    <source>
        <dbReference type="ARBA" id="ARBA00023163"/>
    </source>
</evidence>
<feature type="region of interest" description="Disordered" evidence="7">
    <location>
        <begin position="564"/>
        <end position="594"/>
    </location>
</feature>
<feature type="compositionally biased region" description="Polar residues" evidence="7">
    <location>
        <begin position="921"/>
        <end position="933"/>
    </location>
</feature>
<dbReference type="RefSeq" id="XP_062697250.1">
    <property type="nucleotide sequence ID" value="XM_062833657.1"/>
</dbReference>
<dbReference type="GO" id="GO:0005634">
    <property type="term" value="C:nucleus"/>
    <property type="evidence" value="ECO:0007669"/>
    <property type="project" value="UniProtKB-SubCell"/>
</dbReference>
<dbReference type="PROSITE" id="PS50157">
    <property type="entry name" value="ZINC_FINGER_C2H2_2"/>
    <property type="match status" value="1"/>
</dbReference>
<dbReference type="Proteomes" id="UP001285908">
    <property type="component" value="Unassembled WGS sequence"/>
</dbReference>
<dbReference type="GO" id="GO:0006384">
    <property type="term" value="P:transcription initiation at RNA polymerase III promoter"/>
    <property type="evidence" value="ECO:0007669"/>
    <property type="project" value="InterPro"/>
</dbReference>
<protein>
    <recommendedName>
        <fullName evidence="8">C2H2-type domain-containing protein</fullName>
    </recommendedName>
</protein>
<comment type="caution">
    <text evidence="9">The sequence shown here is derived from an EMBL/GenBank/DDBJ whole genome shotgun (WGS) entry which is preliminary data.</text>
</comment>
<keyword evidence="6" id="KW-0863">Zinc-finger</keyword>
<evidence type="ECO:0000313" key="10">
    <source>
        <dbReference type="Proteomes" id="UP001285908"/>
    </source>
</evidence>
<keyword evidence="6" id="KW-0479">Metal-binding</keyword>
<organism evidence="9 10">
    <name type="scientific">Neurospora hispaniola</name>
    <dbReference type="NCBI Taxonomy" id="588809"/>
    <lineage>
        <taxon>Eukaryota</taxon>
        <taxon>Fungi</taxon>
        <taxon>Dikarya</taxon>
        <taxon>Ascomycota</taxon>
        <taxon>Pezizomycotina</taxon>
        <taxon>Sordariomycetes</taxon>
        <taxon>Sordariomycetidae</taxon>
        <taxon>Sordariales</taxon>
        <taxon>Sordariaceae</taxon>
        <taxon>Neurospora</taxon>
    </lineage>
</organism>
<feature type="region of interest" description="Disordered" evidence="7">
    <location>
        <begin position="1414"/>
        <end position="1477"/>
    </location>
</feature>
<evidence type="ECO:0000256" key="2">
    <source>
        <dbReference type="ARBA" id="ARBA00022553"/>
    </source>
</evidence>
<dbReference type="GO" id="GO:0042791">
    <property type="term" value="P:5S class rRNA transcription by RNA polymerase III"/>
    <property type="evidence" value="ECO:0007669"/>
    <property type="project" value="TreeGrafter"/>
</dbReference>
<feature type="compositionally biased region" description="Gly residues" evidence="7">
    <location>
        <begin position="834"/>
        <end position="846"/>
    </location>
</feature>
<feature type="compositionally biased region" description="Polar residues" evidence="7">
    <location>
        <begin position="622"/>
        <end position="631"/>
    </location>
</feature>
<evidence type="ECO:0000256" key="7">
    <source>
        <dbReference type="SAM" id="MobiDB-lite"/>
    </source>
</evidence>
<dbReference type="Pfam" id="PF04182">
    <property type="entry name" value="B-block_TFIIIC"/>
    <property type="match status" value="1"/>
</dbReference>
<dbReference type="GO" id="GO:0008270">
    <property type="term" value="F:zinc ion binding"/>
    <property type="evidence" value="ECO:0007669"/>
    <property type="project" value="UniProtKB-KW"/>
</dbReference>
<feature type="compositionally biased region" description="Basic and acidic residues" evidence="7">
    <location>
        <begin position="415"/>
        <end position="425"/>
    </location>
</feature>
<reference evidence="9 10" key="1">
    <citation type="journal article" date="2023" name="Mol. Phylogenet. Evol.">
        <title>Genome-scale phylogeny and comparative genomics of the fungal order Sordariales.</title>
        <authorList>
            <person name="Hensen N."/>
            <person name="Bonometti L."/>
            <person name="Westerberg I."/>
            <person name="Brannstrom I.O."/>
            <person name="Guillou S."/>
            <person name="Cros-Aarteil S."/>
            <person name="Calhoun S."/>
            <person name="Haridas S."/>
            <person name="Kuo A."/>
            <person name="Mondo S."/>
            <person name="Pangilinan J."/>
            <person name="Riley R."/>
            <person name="LaButti K."/>
            <person name="Andreopoulos B."/>
            <person name="Lipzen A."/>
            <person name="Chen C."/>
            <person name="Yan M."/>
            <person name="Daum C."/>
            <person name="Ng V."/>
            <person name="Clum A."/>
            <person name="Steindorff A."/>
            <person name="Ohm R.A."/>
            <person name="Martin F."/>
            <person name="Silar P."/>
            <person name="Natvig D.O."/>
            <person name="Lalanne C."/>
            <person name="Gautier V."/>
            <person name="Ament-Velasquez S.L."/>
            <person name="Kruys A."/>
            <person name="Hutchinson M.I."/>
            <person name="Powell A.J."/>
            <person name="Barry K."/>
            <person name="Miller A.N."/>
            <person name="Grigoriev I.V."/>
            <person name="Debuchy R."/>
            <person name="Gladieux P."/>
            <person name="Hiltunen Thoren M."/>
            <person name="Johannesson H."/>
        </authorList>
    </citation>
    <scope>NUCLEOTIDE SEQUENCE [LARGE SCALE GENOMIC DNA]</scope>
    <source>
        <strain evidence="9 10">FGSC 10403</strain>
    </source>
</reference>
<evidence type="ECO:0000256" key="5">
    <source>
        <dbReference type="ARBA" id="ARBA00023242"/>
    </source>
</evidence>
<accession>A0AAJ0IFT8</accession>
<dbReference type="GO" id="GO:0000127">
    <property type="term" value="C:transcription factor TFIIIC complex"/>
    <property type="evidence" value="ECO:0007669"/>
    <property type="project" value="InterPro"/>
</dbReference>
<feature type="region of interest" description="Disordered" evidence="7">
    <location>
        <begin position="913"/>
        <end position="954"/>
    </location>
</feature>
<evidence type="ECO:0000259" key="8">
    <source>
        <dbReference type="PROSITE" id="PS50157"/>
    </source>
</evidence>
<feature type="region of interest" description="Disordered" evidence="7">
    <location>
        <begin position="1105"/>
        <end position="1171"/>
    </location>
</feature>
<keyword evidence="10" id="KW-1185">Reference proteome</keyword>
<name>A0AAJ0IFT8_9PEZI</name>
<dbReference type="PANTHER" id="PTHR15180:SF1">
    <property type="entry name" value="GENERAL TRANSCRIPTION FACTOR 3C POLYPEPTIDE 1"/>
    <property type="match status" value="1"/>
</dbReference>
<keyword evidence="4" id="KW-0804">Transcription</keyword>
<dbReference type="GeneID" id="87871279"/>
<dbReference type="InterPro" id="IPR044210">
    <property type="entry name" value="Tfc3-like"/>
</dbReference>
<evidence type="ECO:0000256" key="3">
    <source>
        <dbReference type="ARBA" id="ARBA00023125"/>
    </source>
</evidence>
<gene>
    <name evidence="9" type="ORF">B0T23DRAFT_21683</name>
</gene>
<keyword evidence="2" id="KW-0597">Phosphoprotein</keyword>
<feature type="region of interest" description="Disordered" evidence="7">
    <location>
        <begin position="622"/>
        <end position="658"/>
    </location>
</feature>